<feature type="compositionally biased region" description="Basic and acidic residues" evidence="1">
    <location>
        <begin position="1"/>
        <end position="24"/>
    </location>
</feature>
<dbReference type="RefSeq" id="XP_001880250.1">
    <property type="nucleotide sequence ID" value="XM_001880215.1"/>
</dbReference>
<dbReference type="GeneID" id="6075990"/>
<reference evidence="3 4" key="1">
    <citation type="journal article" date="2008" name="Nature">
        <title>The genome of Laccaria bicolor provides insights into mycorrhizal symbiosis.</title>
        <authorList>
            <person name="Martin F."/>
            <person name="Aerts A."/>
            <person name="Ahren D."/>
            <person name="Brun A."/>
            <person name="Danchin E.G.J."/>
            <person name="Duchaussoy F."/>
            <person name="Gibon J."/>
            <person name="Kohler A."/>
            <person name="Lindquist E."/>
            <person name="Pereda V."/>
            <person name="Salamov A."/>
            <person name="Shapiro H.J."/>
            <person name="Wuyts J."/>
            <person name="Blaudez D."/>
            <person name="Buee M."/>
            <person name="Brokstein P."/>
            <person name="Canbaeck B."/>
            <person name="Cohen D."/>
            <person name="Courty P.E."/>
            <person name="Coutinho P.M."/>
            <person name="Delaruelle C."/>
            <person name="Detter J.C."/>
            <person name="Deveau A."/>
            <person name="DiFazio S."/>
            <person name="Duplessis S."/>
            <person name="Fraissinet-Tachet L."/>
            <person name="Lucic E."/>
            <person name="Frey-Klett P."/>
            <person name="Fourrey C."/>
            <person name="Feussner I."/>
            <person name="Gay G."/>
            <person name="Grimwood J."/>
            <person name="Hoegger P.J."/>
            <person name="Jain P."/>
            <person name="Kilaru S."/>
            <person name="Labbe J."/>
            <person name="Lin Y.C."/>
            <person name="Legue V."/>
            <person name="Le Tacon F."/>
            <person name="Marmeisse R."/>
            <person name="Melayah D."/>
            <person name="Montanini B."/>
            <person name="Muratet M."/>
            <person name="Nehls U."/>
            <person name="Niculita-Hirzel H."/>
            <person name="Oudot-Le Secq M.P."/>
            <person name="Peter M."/>
            <person name="Quesneville H."/>
            <person name="Rajashekar B."/>
            <person name="Reich M."/>
            <person name="Rouhier N."/>
            <person name="Schmutz J."/>
            <person name="Yin T."/>
            <person name="Chalot M."/>
            <person name="Henrissat B."/>
            <person name="Kuees U."/>
            <person name="Lucas S."/>
            <person name="Van de Peer Y."/>
            <person name="Podila G.K."/>
            <person name="Polle A."/>
            <person name="Pukkila P.J."/>
            <person name="Richardson P.M."/>
            <person name="Rouze P."/>
            <person name="Sanders I.R."/>
            <person name="Stajich J.E."/>
            <person name="Tunlid A."/>
            <person name="Tuskan G."/>
            <person name="Grigoriev I.V."/>
        </authorList>
    </citation>
    <scope>NUCLEOTIDE SEQUENCE [LARGE SCALE GENOMIC DNA]</scope>
    <source>
        <strain evidence="4">S238N-H82 / ATCC MYA-4686</strain>
    </source>
</reference>
<evidence type="ECO:0000313" key="3">
    <source>
        <dbReference type="EMBL" id="EDR08937.1"/>
    </source>
</evidence>
<organism evidence="4">
    <name type="scientific">Laccaria bicolor (strain S238N-H82 / ATCC MYA-4686)</name>
    <name type="common">Bicoloured deceiver</name>
    <name type="synonym">Laccaria laccata var. bicolor</name>
    <dbReference type="NCBI Taxonomy" id="486041"/>
    <lineage>
        <taxon>Eukaryota</taxon>
        <taxon>Fungi</taxon>
        <taxon>Dikarya</taxon>
        <taxon>Basidiomycota</taxon>
        <taxon>Agaricomycotina</taxon>
        <taxon>Agaricomycetes</taxon>
        <taxon>Agaricomycetidae</taxon>
        <taxon>Agaricales</taxon>
        <taxon>Agaricineae</taxon>
        <taxon>Hydnangiaceae</taxon>
        <taxon>Laccaria</taxon>
    </lineage>
</organism>
<feature type="compositionally biased region" description="Low complexity" evidence="1">
    <location>
        <begin position="67"/>
        <end position="81"/>
    </location>
</feature>
<dbReference type="EMBL" id="DS547100">
    <property type="protein sequence ID" value="EDR08937.1"/>
    <property type="molecule type" value="Genomic_DNA"/>
</dbReference>
<feature type="compositionally biased region" description="Polar residues" evidence="1">
    <location>
        <begin position="82"/>
        <end position="93"/>
    </location>
</feature>
<sequence length="106" mass="11481">MRQFSEKEEDEGSARVVDHEELKLSSKSRLSSPSALKLAEGALPTASSKPLIINRLPQSTIQHPHFSKLSSSPSSTRDGSSPRYTPSSTSIPQTHVKLHISSLSSV</sequence>
<dbReference type="EMBL" id="DS547160">
    <property type="protein sequence ID" value="EDQ99687.1"/>
    <property type="molecule type" value="Genomic_DNA"/>
</dbReference>
<feature type="region of interest" description="Disordered" evidence="1">
    <location>
        <begin position="1"/>
        <end position="35"/>
    </location>
</feature>
<accession>B0D927</accession>
<evidence type="ECO:0000256" key="1">
    <source>
        <dbReference type="SAM" id="MobiDB-lite"/>
    </source>
</evidence>
<evidence type="ECO:0000313" key="2">
    <source>
        <dbReference type="EMBL" id="EDQ99687.1"/>
    </source>
</evidence>
<dbReference type="GeneID" id="6085308"/>
<name>B0D927_LACBS</name>
<proteinExistence type="predicted"/>
<dbReference type="InParanoid" id="B0D927"/>
<feature type="compositionally biased region" description="Low complexity" evidence="1">
    <location>
        <begin position="25"/>
        <end position="35"/>
    </location>
</feature>
<protein>
    <submittedName>
        <fullName evidence="3">Predicted protein</fullName>
    </submittedName>
</protein>
<dbReference type="HOGENOM" id="CLU_2474963_0_0_1"/>
<feature type="region of interest" description="Disordered" evidence="1">
    <location>
        <begin position="47"/>
        <end position="106"/>
    </location>
</feature>
<dbReference type="RefSeq" id="XP_001889664.1">
    <property type="nucleotide sequence ID" value="XM_001889629.1"/>
</dbReference>
<gene>
    <name evidence="3" type="ORF">LACBIDRAFT_296547</name>
    <name evidence="2" type="ORF">LACBIDRAFT_316224</name>
</gene>
<dbReference type="AlphaFoldDB" id="B0D927"/>
<evidence type="ECO:0000313" key="4">
    <source>
        <dbReference type="Proteomes" id="UP000001194"/>
    </source>
</evidence>
<keyword evidence="4" id="KW-1185">Reference proteome</keyword>
<dbReference type="Proteomes" id="UP000001194">
    <property type="component" value="Unassembled WGS sequence"/>
</dbReference>
<dbReference type="KEGG" id="lbc:LACBIDRAFT_316224"/>
<dbReference type="KEGG" id="lbc:LACBIDRAFT_296547"/>